<sequence>MSKEFLRAIRKKEKEKNRISKVKFDKAPLRYFKEQVESITIGLKLVSDFNVEAVGKHLYVESNEPRNLYSISGYSYSFIGLDLAPKYNFIADNKIISLSYNSFVVKVTSNNQMIIAAKFPLSDGTMDKLNKYRSYRFEDLIKNRSDDIQYIVVNDLVKLYNNNDFIELVMMLAEDLKSSCQSNIV</sequence>
<reference evidence="1 2" key="1">
    <citation type="submission" date="2011-09" db="EMBL/GenBank/DDBJ databases">
        <authorList>
            <person name="Pope W.H."/>
            <person name="Pedulla M.L."/>
            <person name="Ford M.E."/>
            <person name="Peebles C.L."/>
            <person name="Hatfull G.H."/>
            <person name="Hendrix R.W."/>
        </authorList>
    </citation>
    <scope>NUCLEOTIDE SEQUENCE [LARGE SCALE GENOMIC DNA]</scope>
    <source>
        <strain evidence="1">G</strain>
    </source>
</reference>
<accession>G3MA00</accession>
<evidence type="ECO:0000313" key="2">
    <source>
        <dbReference type="Proteomes" id="UP000009273"/>
    </source>
</evidence>
<dbReference type="RefSeq" id="YP_009015562.1">
    <property type="nucleotide sequence ID" value="NC_023719.1"/>
</dbReference>
<proteinExistence type="predicted"/>
<dbReference type="Proteomes" id="UP000009273">
    <property type="component" value="Segment"/>
</dbReference>
<evidence type="ECO:0000313" key="1">
    <source>
        <dbReference type="EMBL" id="AEO93518.1"/>
    </source>
</evidence>
<dbReference type="EMBL" id="JN638751">
    <property type="protein sequence ID" value="AEO93518.1"/>
    <property type="molecule type" value="Genomic_DNA"/>
</dbReference>
<organism evidence="1 2">
    <name type="scientific">Bacillus phage G</name>
    <dbReference type="NCBI Taxonomy" id="2884420"/>
    <lineage>
        <taxon>Viruses</taxon>
        <taxon>Duplodnaviria</taxon>
        <taxon>Heunggongvirae</taxon>
        <taxon>Uroviricota</taxon>
        <taxon>Caudoviricetes</taxon>
        <taxon>Donellivirus</taxon>
        <taxon>Donellivirus gee</taxon>
    </lineage>
</organism>
<protein>
    <submittedName>
        <fullName evidence="1">Gp259</fullName>
    </submittedName>
</protein>
<dbReference type="GeneID" id="18563474"/>
<gene>
    <name evidence="1" type="primary">259</name>
    <name evidence="1" type="ORF">G_259</name>
</gene>
<dbReference type="KEGG" id="vg:18563474"/>
<keyword evidence="2" id="KW-1185">Reference proteome</keyword>
<name>G3MA00_9CAUD</name>